<evidence type="ECO:0000256" key="1">
    <source>
        <dbReference type="ARBA" id="ARBA00008858"/>
    </source>
</evidence>
<sequence length="303" mass="34088">DPALRQWGANGTGTEDLAWYPTNFLQDVVPVPIHSHNDYLRKVPLFTAIRQGCTGVEADVWLFDDLPNNDTLYVGHQPSALQPERTFQSLYIQPLVKILEHQNPATQFYNGNWNGVFDSNPNQTLALLVDVKTSGSTTWAKVLEQLEPLRERGWLSYYANGAVHTRPITVVGTGNTRFEDVVANTTYRDYFFDAPLSKLATTSSSSSSDGLPAYDASNSYYASVSMNAAIGMPWFGNLRTEQIERLREQVQAAHARGLKARYWDTPSWPVAARNHIWDTLVKEGVDMLNVDDVKSAAKKNWRY</sequence>
<evidence type="ECO:0000313" key="4">
    <source>
        <dbReference type="Proteomes" id="UP000241462"/>
    </source>
</evidence>
<comment type="similarity">
    <text evidence="1">Belongs to the AIM6 family.</text>
</comment>
<dbReference type="InParanoid" id="A0A2T3ALA7"/>
<dbReference type="Proteomes" id="UP000241462">
    <property type="component" value="Unassembled WGS sequence"/>
</dbReference>
<dbReference type="PANTHER" id="PTHR31571:SF1">
    <property type="entry name" value="ALTERED INHERITANCE OF MITOCHONDRIA PROTEIN 6"/>
    <property type="match status" value="1"/>
</dbReference>
<dbReference type="OrthoDB" id="4153866at2759"/>
<evidence type="ECO:0000256" key="2">
    <source>
        <dbReference type="ARBA" id="ARBA00014286"/>
    </source>
</evidence>
<evidence type="ECO:0000313" key="3">
    <source>
        <dbReference type="EMBL" id="PSS02407.1"/>
    </source>
</evidence>
<reference evidence="3 4" key="1">
    <citation type="journal article" date="2018" name="Mycol. Prog.">
        <title>Coniella lustricola, a new species from submerged detritus.</title>
        <authorList>
            <person name="Raudabaugh D.B."/>
            <person name="Iturriaga T."/>
            <person name="Carver A."/>
            <person name="Mondo S."/>
            <person name="Pangilinan J."/>
            <person name="Lipzen A."/>
            <person name="He G."/>
            <person name="Amirebrahimi M."/>
            <person name="Grigoriev I.V."/>
            <person name="Miller A.N."/>
        </authorList>
    </citation>
    <scope>NUCLEOTIDE SEQUENCE [LARGE SCALE GENOMIC DNA]</scope>
    <source>
        <strain evidence="3 4">B22-T-1</strain>
    </source>
</reference>
<dbReference type="FunCoup" id="A0A2T3ALA7">
    <property type="interactions" value="5"/>
</dbReference>
<keyword evidence="4" id="KW-1185">Reference proteome</keyword>
<dbReference type="AlphaFoldDB" id="A0A2T3ALA7"/>
<feature type="non-terminal residue" evidence="3">
    <location>
        <position position="1"/>
    </location>
</feature>
<dbReference type="GO" id="GO:0008081">
    <property type="term" value="F:phosphoric diester hydrolase activity"/>
    <property type="evidence" value="ECO:0007669"/>
    <property type="project" value="InterPro"/>
</dbReference>
<dbReference type="PANTHER" id="PTHR31571">
    <property type="entry name" value="ALTERED INHERITANCE OF MITOCHONDRIA PROTEIN 6"/>
    <property type="match status" value="1"/>
</dbReference>
<dbReference type="InterPro" id="IPR039559">
    <property type="entry name" value="AIM6_PI-PLC-like_dom"/>
</dbReference>
<accession>A0A2T3ALA7</accession>
<dbReference type="InterPro" id="IPR051236">
    <property type="entry name" value="HAT_RTT109-like"/>
</dbReference>
<dbReference type="InterPro" id="IPR017946">
    <property type="entry name" value="PLC-like_Pdiesterase_TIM-brl"/>
</dbReference>
<dbReference type="CDD" id="cd08577">
    <property type="entry name" value="PI-PLCc_GDPD_SF_unchar3"/>
    <property type="match status" value="1"/>
</dbReference>
<dbReference type="EMBL" id="KZ678377">
    <property type="protein sequence ID" value="PSS02407.1"/>
    <property type="molecule type" value="Genomic_DNA"/>
</dbReference>
<organism evidence="3 4">
    <name type="scientific">Coniella lustricola</name>
    <dbReference type="NCBI Taxonomy" id="2025994"/>
    <lineage>
        <taxon>Eukaryota</taxon>
        <taxon>Fungi</taxon>
        <taxon>Dikarya</taxon>
        <taxon>Ascomycota</taxon>
        <taxon>Pezizomycotina</taxon>
        <taxon>Sordariomycetes</taxon>
        <taxon>Sordariomycetidae</taxon>
        <taxon>Diaporthales</taxon>
        <taxon>Schizoparmaceae</taxon>
        <taxon>Coniella</taxon>
    </lineage>
</organism>
<protein>
    <recommendedName>
        <fullName evidence="2">Altered inheritance of mitochondria protein 6</fullName>
    </recommendedName>
</protein>
<dbReference type="GO" id="GO:0006629">
    <property type="term" value="P:lipid metabolic process"/>
    <property type="evidence" value="ECO:0007669"/>
    <property type="project" value="InterPro"/>
</dbReference>
<proteinExistence type="inferred from homology"/>
<dbReference type="STRING" id="2025994.A0A2T3ALA7"/>
<dbReference type="SUPFAM" id="SSF51695">
    <property type="entry name" value="PLC-like phosphodiesterases"/>
    <property type="match status" value="1"/>
</dbReference>
<gene>
    <name evidence="3" type="ORF">BD289DRAFT_359615</name>
</gene>
<name>A0A2T3ALA7_9PEZI</name>